<dbReference type="PANTHER" id="PTHR33678">
    <property type="entry name" value="BLL1576 PROTEIN"/>
    <property type="match status" value="1"/>
</dbReference>
<evidence type="ECO:0000259" key="2">
    <source>
        <dbReference type="Pfam" id="PF13817"/>
    </source>
</evidence>
<gene>
    <name evidence="3" type="ordered locus">ACMV_20370</name>
</gene>
<dbReference type="PANTHER" id="PTHR33678:SF1">
    <property type="entry name" value="BLL1576 PROTEIN"/>
    <property type="match status" value="1"/>
</dbReference>
<feature type="domain" description="Transposase IS66 central" evidence="1">
    <location>
        <begin position="2"/>
        <end position="226"/>
    </location>
</feature>
<dbReference type="AlphaFoldDB" id="F0J024"/>
<dbReference type="KEGG" id="amv:ACMV_20370"/>
<feature type="domain" description="Transposase IS66 C-terminal" evidence="2">
    <location>
        <begin position="233"/>
        <end position="272"/>
    </location>
</feature>
<proteinExistence type="predicted"/>
<organism evidence="3 4">
    <name type="scientific">Acidiphilium multivorum (strain DSM 11245 / JCM 8867 / NBRC 100883 / AIU 301)</name>
    <dbReference type="NCBI Taxonomy" id="926570"/>
    <lineage>
        <taxon>Bacteria</taxon>
        <taxon>Pseudomonadati</taxon>
        <taxon>Pseudomonadota</taxon>
        <taxon>Alphaproteobacteria</taxon>
        <taxon>Acetobacterales</taxon>
        <taxon>Acidocellaceae</taxon>
        <taxon>Acidiphilium</taxon>
    </lineage>
</organism>
<name>F0J024_ACIMA</name>
<evidence type="ECO:0000313" key="4">
    <source>
        <dbReference type="Proteomes" id="UP000007100"/>
    </source>
</evidence>
<dbReference type="InterPro" id="IPR052344">
    <property type="entry name" value="Transposase-related"/>
</dbReference>
<dbReference type="Proteomes" id="UP000007100">
    <property type="component" value="Chromosome"/>
</dbReference>
<dbReference type="Pfam" id="PF13817">
    <property type="entry name" value="DDE_Tnp_IS66_C"/>
    <property type="match status" value="1"/>
</dbReference>
<sequence length="284" mass="31814">MAQEKIFADDTTLPVLDPGRGRTKTGRLWCYAVDDRPWCGQAPPAVAFVYATDRKGERPAAHLSSFRGILQVDGYAGFGKVVKERDDDALAQAFCWTHARRGFHEFHQATQSPIAAEALARIARLYAIEAEIRGQSAERRLAVRRERSRTEIEAMHAWLDEQLPRISKGSELAKAMRYVMRHWEGLTRFLDDGRIELDTNTVEREIRRIPLGRKNALFAGNDTGAEHWALMATLIGSAKLSGVEPLAWLTEILERIVAGTTRANEIDTLLPWAWKTQAALPAAA</sequence>
<keyword evidence="4" id="KW-1185">Reference proteome</keyword>
<evidence type="ECO:0000259" key="1">
    <source>
        <dbReference type="Pfam" id="PF03050"/>
    </source>
</evidence>
<dbReference type="NCBIfam" id="NF033517">
    <property type="entry name" value="transpos_IS66"/>
    <property type="match status" value="1"/>
</dbReference>
<dbReference type="EMBL" id="AP012035">
    <property type="protein sequence ID" value="BAJ81384.1"/>
    <property type="molecule type" value="Genomic_DNA"/>
</dbReference>
<dbReference type="InterPro" id="IPR039552">
    <property type="entry name" value="IS66_C"/>
</dbReference>
<accession>F0J024</accession>
<protein>
    <submittedName>
        <fullName evidence="3">Putative transposase</fullName>
    </submittedName>
</protein>
<evidence type="ECO:0000313" key="3">
    <source>
        <dbReference type="EMBL" id="BAJ81384.1"/>
    </source>
</evidence>
<dbReference type="Pfam" id="PF03050">
    <property type="entry name" value="DDE_Tnp_IS66"/>
    <property type="match status" value="1"/>
</dbReference>
<dbReference type="HOGENOM" id="CLU_023034_5_0_5"/>
<dbReference type="InterPro" id="IPR004291">
    <property type="entry name" value="Transposase_IS66_central"/>
</dbReference>
<reference evidence="3 4" key="1">
    <citation type="submission" date="2010-12" db="EMBL/GenBank/DDBJ databases">
        <title>Whole genome sequence of Acidiphilium multivorum AIU301.</title>
        <authorList>
            <person name="Narita-Yamada S."/>
            <person name="Nakamura S."/>
            <person name="Ito N."/>
            <person name="Takarada H."/>
            <person name="Katano Y."/>
            <person name="Nakazawa H."/>
            <person name="Hosoyama A."/>
            <person name="Yamada R."/>
            <person name="Fujita N."/>
        </authorList>
    </citation>
    <scope>NUCLEOTIDE SEQUENCE [LARGE SCALE GENOMIC DNA]</scope>
    <source>
        <strain evidence="4">DSM 11245 / JCM 8867 / AIU301</strain>
    </source>
</reference>